<organism evidence="1 2">
    <name type="scientific">Pseudobutyrivibrio xylanivorans</name>
    <dbReference type="NCBI Taxonomy" id="185007"/>
    <lineage>
        <taxon>Bacteria</taxon>
        <taxon>Bacillati</taxon>
        <taxon>Bacillota</taxon>
        <taxon>Clostridia</taxon>
        <taxon>Lachnospirales</taxon>
        <taxon>Lachnospiraceae</taxon>
        <taxon>Pseudobutyrivibrio</taxon>
    </lineage>
</organism>
<dbReference type="EMBL" id="FMWK01000008">
    <property type="protein sequence ID" value="SCZ79264.1"/>
    <property type="molecule type" value="Genomic_DNA"/>
</dbReference>
<evidence type="ECO:0000313" key="2">
    <source>
        <dbReference type="Proteomes" id="UP000199428"/>
    </source>
</evidence>
<protein>
    <submittedName>
        <fullName evidence="1">Uncharacterized protein</fullName>
    </submittedName>
</protein>
<sequence length="64" mass="7378">MSAPNISDSTEIERRKYINSIYKCIADCDNCGLCQVFHGKAPELAFDDYISGKREYMDVSMDYR</sequence>
<dbReference type="Proteomes" id="UP000199428">
    <property type="component" value="Unassembled WGS sequence"/>
</dbReference>
<dbReference type="RefSeq" id="WP_090162731.1">
    <property type="nucleotide sequence ID" value="NZ_FMWK01000008.1"/>
</dbReference>
<name>A0A1G5RYR5_PSEXY</name>
<dbReference type="AlphaFoldDB" id="A0A1G5RYR5"/>
<proteinExistence type="predicted"/>
<gene>
    <name evidence="1" type="ORF">SAMN02910350_01702</name>
</gene>
<reference evidence="1 2" key="1">
    <citation type="submission" date="2016-10" db="EMBL/GenBank/DDBJ databases">
        <authorList>
            <person name="de Groot N.N."/>
        </authorList>
    </citation>
    <scope>NUCLEOTIDE SEQUENCE [LARGE SCALE GENOMIC DNA]</scope>
    <source>
        <strain evidence="1 2">DSM 10317</strain>
    </source>
</reference>
<evidence type="ECO:0000313" key="1">
    <source>
        <dbReference type="EMBL" id="SCZ79264.1"/>
    </source>
</evidence>
<accession>A0A1G5RYR5</accession>